<dbReference type="AlphaFoldDB" id="A0A9X1ABU8"/>
<keyword evidence="1" id="KW-1133">Transmembrane helix</keyword>
<feature type="transmembrane region" description="Helical" evidence="1">
    <location>
        <begin position="201"/>
        <end position="223"/>
    </location>
</feature>
<feature type="transmembrane region" description="Helical" evidence="1">
    <location>
        <begin position="124"/>
        <end position="142"/>
    </location>
</feature>
<feature type="transmembrane region" description="Helical" evidence="1">
    <location>
        <begin position="149"/>
        <end position="167"/>
    </location>
</feature>
<keyword evidence="3" id="KW-1185">Reference proteome</keyword>
<dbReference type="Pfam" id="PF14264">
    <property type="entry name" value="Glucos_trans_II"/>
    <property type="match status" value="1"/>
</dbReference>
<organism evidence="2 3">
    <name type="scientific">Aminobacter anthyllidis</name>
    <dbReference type="NCBI Taxonomy" id="1035067"/>
    <lineage>
        <taxon>Bacteria</taxon>
        <taxon>Pseudomonadati</taxon>
        <taxon>Pseudomonadota</taxon>
        <taxon>Alphaproteobacteria</taxon>
        <taxon>Hyphomicrobiales</taxon>
        <taxon>Phyllobacteriaceae</taxon>
        <taxon>Aminobacter</taxon>
    </lineage>
</organism>
<dbReference type="Proteomes" id="UP001138921">
    <property type="component" value="Unassembled WGS sequence"/>
</dbReference>
<dbReference type="EMBL" id="JAFLWW010000004">
    <property type="protein sequence ID" value="MBT1157041.1"/>
    <property type="molecule type" value="Genomic_DNA"/>
</dbReference>
<evidence type="ECO:0000313" key="2">
    <source>
        <dbReference type="EMBL" id="MBT1157041.1"/>
    </source>
</evidence>
<sequence>MVMQSQTSVRQASILFAIFCAIYFFELASFPLSIDEELAAFRTDASVWVAQGRWGAYLIETFIMPQPILPFITPAIFGVGCVVAYLLVMDMIGQSELSLTEYACFAIFCGFPTWFFIVEFYSNIAAVGIAFAFMTFAVWLAIHQNGSKPILQFCCAIAAGAFAFSIYQSLAPAMLTMGIAIAVLRALRGSEESFPKNLVRIGFLLIGSLMLYAVGLIAFKAFITLKSEYFDSLLQPAVLLQQPLMVASRAFTAMADTIGLREHGYGATLWAIPPLLALGGAAIFFGLSRQRMVLTAAAAVSLLVPFGLHLVSAGNMPMRSLVGVPIAIWLFTYAAVDSRHSKLRVPARVMLMAALFQILVIQNSYQASSYLAGKHDALLAASVQQRLSLAPGFDPKITYALSTFGSRPFTTVYPRPDNSTVGHSFFEWDGGNPWRIASYMRLLGFTNLTGATPEQVDQTIVRLATLPVWPAPGSVQIDGSIALVRLGETPSYANQQALKRAGNR</sequence>
<name>A0A9X1ABU8_9HYPH</name>
<feature type="transmembrane region" description="Helical" evidence="1">
    <location>
        <begin position="264"/>
        <end position="285"/>
    </location>
</feature>
<dbReference type="RefSeq" id="WP_214390992.1">
    <property type="nucleotide sequence ID" value="NZ_JAFLWW010000004.1"/>
</dbReference>
<accession>A0A9X1ABU8</accession>
<feature type="transmembrane region" description="Helical" evidence="1">
    <location>
        <begin position="68"/>
        <end position="87"/>
    </location>
</feature>
<feature type="transmembrane region" description="Helical" evidence="1">
    <location>
        <begin position="12"/>
        <end position="34"/>
    </location>
</feature>
<reference evidence="2" key="2">
    <citation type="submission" date="2021-03" db="EMBL/GenBank/DDBJ databases">
        <authorList>
            <person name="Artuso I."/>
            <person name="Turrini P."/>
            <person name="Pirolo M."/>
            <person name="Lugli G.A."/>
            <person name="Ventura M."/>
            <person name="Visca P."/>
        </authorList>
    </citation>
    <scope>NUCLEOTIDE SEQUENCE</scope>
    <source>
        <strain evidence="2">LMG 26462</strain>
    </source>
</reference>
<feature type="transmembrane region" description="Helical" evidence="1">
    <location>
        <begin position="99"/>
        <end position="118"/>
    </location>
</feature>
<proteinExistence type="predicted"/>
<protein>
    <submittedName>
        <fullName evidence="2">Glucosyltransferase domain-containing protein</fullName>
    </submittedName>
</protein>
<feature type="transmembrane region" description="Helical" evidence="1">
    <location>
        <begin position="292"/>
        <end position="312"/>
    </location>
</feature>
<evidence type="ECO:0000313" key="3">
    <source>
        <dbReference type="Proteomes" id="UP001138921"/>
    </source>
</evidence>
<gene>
    <name evidence="2" type="ORF">J1C56_15695</name>
</gene>
<dbReference type="InterPro" id="IPR025686">
    <property type="entry name" value="Glucos_trans_II"/>
</dbReference>
<feature type="transmembrane region" description="Helical" evidence="1">
    <location>
        <begin position="173"/>
        <end position="189"/>
    </location>
</feature>
<keyword evidence="1" id="KW-0472">Membrane</keyword>
<keyword evidence="1" id="KW-0812">Transmembrane</keyword>
<evidence type="ECO:0000256" key="1">
    <source>
        <dbReference type="SAM" id="Phobius"/>
    </source>
</evidence>
<reference evidence="2" key="1">
    <citation type="journal article" date="2021" name="Microorganisms">
        <title>Phylogenomic Reconstruction and Metabolic Potential of the Genus Aminobacter.</title>
        <authorList>
            <person name="Artuso I."/>
            <person name="Turrini P."/>
            <person name="Pirolo M."/>
            <person name="Lugli G.A."/>
            <person name="Ventura M."/>
            <person name="Visca P."/>
        </authorList>
    </citation>
    <scope>NUCLEOTIDE SEQUENCE</scope>
    <source>
        <strain evidence="2">LMG 26462</strain>
    </source>
</reference>
<comment type="caution">
    <text evidence="2">The sequence shown here is derived from an EMBL/GenBank/DDBJ whole genome shotgun (WGS) entry which is preliminary data.</text>
</comment>